<comment type="caution">
    <text evidence="1">The sequence shown here is derived from an EMBL/GenBank/DDBJ whole genome shotgun (WGS) entry which is preliminary data.</text>
</comment>
<evidence type="ECO:0000313" key="1">
    <source>
        <dbReference type="EMBL" id="KAK1313850.1"/>
    </source>
</evidence>
<keyword evidence="2" id="KW-1185">Reference proteome</keyword>
<accession>A0AAV9EJF8</accession>
<reference evidence="1" key="1">
    <citation type="journal article" date="2023" name="Nat. Commun.">
        <title>Diploid and tetraploid genomes of Acorus and the evolution of monocots.</title>
        <authorList>
            <person name="Ma L."/>
            <person name="Liu K.W."/>
            <person name="Li Z."/>
            <person name="Hsiao Y.Y."/>
            <person name="Qi Y."/>
            <person name="Fu T."/>
            <person name="Tang G.D."/>
            <person name="Zhang D."/>
            <person name="Sun W.H."/>
            <person name="Liu D.K."/>
            <person name="Li Y."/>
            <person name="Chen G.Z."/>
            <person name="Liu X.D."/>
            <person name="Liao X.Y."/>
            <person name="Jiang Y.T."/>
            <person name="Yu X."/>
            <person name="Hao Y."/>
            <person name="Huang J."/>
            <person name="Zhao X.W."/>
            <person name="Ke S."/>
            <person name="Chen Y.Y."/>
            <person name="Wu W.L."/>
            <person name="Hsu J.L."/>
            <person name="Lin Y.F."/>
            <person name="Huang M.D."/>
            <person name="Li C.Y."/>
            <person name="Huang L."/>
            <person name="Wang Z.W."/>
            <person name="Zhao X."/>
            <person name="Zhong W.Y."/>
            <person name="Peng D.H."/>
            <person name="Ahmad S."/>
            <person name="Lan S."/>
            <person name="Zhang J.S."/>
            <person name="Tsai W.C."/>
            <person name="Van de Peer Y."/>
            <person name="Liu Z.J."/>
        </authorList>
    </citation>
    <scope>NUCLEOTIDE SEQUENCE</scope>
    <source>
        <strain evidence="1">CP</strain>
    </source>
</reference>
<name>A0AAV9EJF8_ACOCL</name>
<protein>
    <submittedName>
        <fullName evidence="1">Uncharacterized protein</fullName>
    </submittedName>
</protein>
<gene>
    <name evidence="1" type="ORF">QJS10_CPA06g02036</name>
</gene>
<dbReference type="EMBL" id="JAUJYO010000006">
    <property type="protein sequence ID" value="KAK1313850.1"/>
    <property type="molecule type" value="Genomic_DNA"/>
</dbReference>
<organism evidence="1 2">
    <name type="scientific">Acorus calamus</name>
    <name type="common">Sweet flag</name>
    <dbReference type="NCBI Taxonomy" id="4465"/>
    <lineage>
        <taxon>Eukaryota</taxon>
        <taxon>Viridiplantae</taxon>
        <taxon>Streptophyta</taxon>
        <taxon>Embryophyta</taxon>
        <taxon>Tracheophyta</taxon>
        <taxon>Spermatophyta</taxon>
        <taxon>Magnoliopsida</taxon>
        <taxon>Liliopsida</taxon>
        <taxon>Acoraceae</taxon>
        <taxon>Acorus</taxon>
    </lineage>
</organism>
<sequence>MALECLIGNINSRPKRPYIVHQKDQAWKARRIIRGRPNLKRLAGDSFGGVSPKDKRQLDAQDGKVLSRGLKMIRNGGH</sequence>
<reference evidence="1" key="2">
    <citation type="submission" date="2023-06" db="EMBL/GenBank/DDBJ databases">
        <authorList>
            <person name="Ma L."/>
            <person name="Liu K.-W."/>
            <person name="Li Z."/>
            <person name="Hsiao Y.-Y."/>
            <person name="Qi Y."/>
            <person name="Fu T."/>
            <person name="Tang G."/>
            <person name="Zhang D."/>
            <person name="Sun W.-H."/>
            <person name="Liu D.-K."/>
            <person name="Li Y."/>
            <person name="Chen G.-Z."/>
            <person name="Liu X.-D."/>
            <person name="Liao X.-Y."/>
            <person name="Jiang Y.-T."/>
            <person name="Yu X."/>
            <person name="Hao Y."/>
            <person name="Huang J."/>
            <person name="Zhao X.-W."/>
            <person name="Ke S."/>
            <person name="Chen Y.-Y."/>
            <person name="Wu W.-L."/>
            <person name="Hsu J.-L."/>
            <person name="Lin Y.-F."/>
            <person name="Huang M.-D."/>
            <person name="Li C.-Y."/>
            <person name="Huang L."/>
            <person name="Wang Z.-W."/>
            <person name="Zhao X."/>
            <person name="Zhong W.-Y."/>
            <person name="Peng D.-H."/>
            <person name="Ahmad S."/>
            <person name="Lan S."/>
            <person name="Zhang J.-S."/>
            <person name="Tsai W.-C."/>
            <person name="Van De Peer Y."/>
            <person name="Liu Z.-J."/>
        </authorList>
    </citation>
    <scope>NUCLEOTIDE SEQUENCE</scope>
    <source>
        <strain evidence="1">CP</strain>
        <tissue evidence="1">Leaves</tissue>
    </source>
</reference>
<proteinExistence type="predicted"/>
<evidence type="ECO:0000313" key="2">
    <source>
        <dbReference type="Proteomes" id="UP001180020"/>
    </source>
</evidence>
<dbReference type="AlphaFoldDB" id="A0AAV9EJF8"/>
<dbReference type="Proteomes" id="UP001180020">
    <property type="component" value="Unassembled WGS sequence"/>
</dbReference>